<dbReference type="AlphaFoldDB" id="A0A840IE25"/>
<organism evidence="1 2">
    <name type="scientific">Conexibacter arvalis</name>
    <dbReference type="NCBI Taxonomy" id="912552"/>
    <lineage>
        <taxon>Bacteria</taxon>
        <taxon>Bacillati</taxon>
        <taxon>Actinomycetota</taxon>
        <taxon>Thermoleophilia</taxon>
        <taxon>Solirubrobacterales</taxon>
        <taxon>Conexibacteraceae</taxon>
        <taxon>Conexibacter</taxon>
    </lineage>
</organism>
<accession>A0A840IE25</accession>
<reference evidence="1 2" key="1">
    <citation type="submission" date="2020-08" db="EMBL/GenBank/DDBJ databases">
        <title>Genomic Encyclopedia of Archaeal and Bacterial Type Strains, Phase II (KMG-II): from individual species to whole genera.</title>
        <authorList>
            <person name="Goeker M."/>
        </authorList>
    </citation>
    <scope>NUCLEOTIDE SEQUENCE [LARGE SCALE GENOMIC DNA]</scope>
    <source>
        <strain evidence="1 2">DSM 23288</strain>
    </source>
</reference>
<keyword evidence="2" id="KW-1185">Reference proteome</keyword>
<name>A0A840IE25_9ACTN</name>
<protein>
    <submittedName>
        <fullName evidence="1">Uncharacterized protein</fullName>
    </submittedName>
</protein>
<dbReference type="EMBL" id="JACHNU010000003">
    <property type="protein sequence ID" value="MBB4663032.1"/>
    <property type="molecule type" value="Genomic_DNA"/>
</dbReference>
<evidence type="ECO:0000313" key="2">
    <source>
        <dbReference type="Proteomes" id="UP000585272"/>
    </source>
</evidence>
<dbReference type="Proteomes" id="UP000585272">
    <property type="component" value="Unassembled WGS sequence"/>
</dbReference>
<evidence type="ECO:0000313" key="1">
    <source>
        <dbReference type="EMBL" id="MBB4663032.1"/>
    </source>
</evidence>
<gene>
    <name evidence="1" type="ORF">BDZ31_002621</name>
</gene>
<dbReference type="RefSeq" id="WP_183342717.1">
    <property type="nucleotide sequence ID" value="NZ_JACHNU010000003.1"/>
</dbReference>
<sequence>MKHPPTDPPDLSDAPPDAVAALETALRRVAPSVPRPPAAPSRAALEAYVGDAVAIVYHGVDRDETLALLARLTALADAAARARRPGGDPPAVGLPPRLQRTLRRWERLRRAGAAGPRPTAAQLRERIELLGASAEPQAPVGADVVAIAAAELVAQELLAGPVAVESGMEAVRELEPIAAEGRALLRGTGHDAPLHVYVRPGATLAHLDHLLWQLESMTMTGIEPADLVAARGLWVEVAAALVFVHDASVGRAGGEGTWETGLAIAVDVLTLGDLGEAPEAYEWRGALALARSTALRFAGRWLDATTAGEEPAGAERERERIVEAAARALLGAWSAERSAQRSS</sequence>
<comment type="caution">
    <text evidence="1">The sequence shown here is derived from an EMBL/GenBank/DDBJ whole genome shotgun (WGS) entry which is preliminary data.</text>
</comment>
<proteinExistence type="predicted"/>